<proteinExistence type="inferred from homology"/>
<keyword evidence="9" id="KW-0966">Cell projection</keyword>
<sequence>MLRSSPFGEKLRMSLRYRNVKPVINTGFNARFVKEELRALNKEFRIKPNECFKRIGINALALLLLEVAELEALGLESKGDPHFEEPVGGDYRTNDAETINPTESGDSKVFCRKTTSIPRMFNDSKSKEIPSVASLMRGMDGPDTGRGGSQSGVDSTWHRPYLLLDVRDPDLFCKESICTAKNYPASRLSRVNWEAPFLRHYKNRANRLIVLLDDDEILAAKAATVLVERGYDNVYLLSGGLNLARKRFKFGGLVVKVPEGFLPYNEDQEGHVGPLWEEFGSLRARPESVVGRNISQSDGKLTDPSHD</sequence>
<dbReference type="CDD" id="cd00158">
    <property type="entry name" value="RHOD"/>
    <property type="match status" value="1"/>
</dbReference>
<feature type="domain" description="Rhodanese" evidence="12">
    <location>
        <begin position="161"/>
        <end position="249"/>
    </location>
</feature>
<name>A0A7R9G8F9_9CRUS</name>
<evidence type="ECO:0000256" key="6">
    <source>
        <dbReference type="ARBA" id="ARBA00022927"/>
    </source>
</evidence>
<dbReference type="GO" id="GO:0005813">
    <property type="term" value="C:centrosome"/>
    <property type="evidence" value="ECO:0007669"/>
    <property type="project" value="UniProtKB-SubCell"/>
</dbReference>
<dbReference type="EMBL" id="CAJPEX010000078">
    <property type="protein sequence ID" value="CAG0913120.1"/>
    <property type="molecule type" value="Genomic_DNA"/>
</dbReference>
<evidence type="ECO:0000256" key="7">
    <source>
        <dbReference type="ARBA" id="ARBA00023069"/>
    </source>
</evidence>
<evidence type="ECO:0000256" key="1">
    <source>
        <dbReference type="ARBA" id="ARBA00004120"/>
    </source>
</evidence>
<keyword evidence="7" id="KW-0969">Cilium</keyword>
<evidence type="ECO:0000313" key="13">
    <source>
        <dbReference type="EMBL" id="CAD7272968.1"/>
    </source>
</evidence>
<dbReference type="Proteomes" id="UP000678499">
    <property type="component" value="Unassembled WGS sequence"/>
</dbReference>
<evidence type="ECO:0000256" key="3">
    <source>
        <dbReference type="ARBA" id="ARBA00022448"/>
    </source>
</evidence>
<evidence type="ECO:0000313" key="14">
    <source>
        <dbReference type="Proteomes" id="UP000678499"/>
    </source>
</evidence>
<dbReference type="Pfam" id="PF00581">
    <property type="entry name" value="Rhodanese"/>
    <property type="match status" value="1"/>
</dbReference>
<dbReference type="OrthoDB" id="70250at2759"/>
<dbReference type="Gene3D" id="3.40.250.10">
    <property type="entry name" value="Rhodanese-like domain"/>
    <property type="match status" value="1"/>
</dbReference>
<keyword evidence="14" id="KW-1185">Reference proteome</keyword>
<accession>A0A7R9G8F9</accession>
<evidence type="ECO:0000256" key="4">
    <source>
        <dbReference type="ARBA" id="ARBA00022490"/>
    </source>
</evidence>
<dbReference type="GO" id="GO:0015031">
    <property type="term" value="P:protein transport"/>
    <property type="evidence" value="ECO:0007669"/>
    <property type="project" value="UniProtKB-KW"/>
</dbReference>
<dbReference type="PROSITE" id="PS50206">
    <property type="entry name" value="RHODANESE_3"/>
    <property type="match status" value="1"/>
</dbReference>
<keyword evidence="5" id="KW-0970">Cilium biogenesis/degradation</keyword>
<dbReference type="GO" id="GO:0060271">
    <property type="term" value="P:cilium assembly"/>
    <property type="evidence" value="ECO:0007669"/>
    <property type="project" value="TreeGrafter"/>
</dbReference>
<protein>
    <recommendedName>
        <fullName evidence="12">Rhodanese domain-containing protein</fullName>
    </recommendedName>
</protein>
<dbReference type="EMBL" id="OA882115">
    <property type="protein sequence ID" value="CAD7272968.1"/>
    <property type="molecule type" value="Genomic_DNA"/>
</dbReference>
<reference evidence="13" key="1">
    <citation type="submission" date="2020-11" db="EMBL/GenBank/DDBJ databases">
        <authorList>
            <person name="Tran Van P."/>
        </authorList>
    </citation>
    <scope>NUCLEOTIDE SEQUENCE</scope>
</reference>
<dbReference type="AlphaFoldDB" id="A0A7R9G8F9"/>
<feature type="region of interest" description="Disordered" evidence="11">
    <location>
        <begin position="84"/>
        <end position="107"/>
    </location>
</feature>
<evidence type="ECO:0000256" key="8">
    <source>
        <dbReference type="ARBA" id="ARBA00023212"/>
    </source>
</evidence>
<keyword evidence="8" id="KW-0206">Cytoskeleton</keyword>
<dbReference type="PANTHER" id="PTHR44390:SF1">
    <property type="entry name" value="CENTROSOMAL PROTEIN OF 41 KDA"/>
    <property type="match status" value="1"/>
</dbReference>
<dbReference type="InterPro" id="IPR051889">
    <property type="entry name" value="CEP41"/>
</dbReference>
<comment type="similarity">
    <text evidence="10">Belongs to the CEP41 family.</text>
</comment>
<gene>
    <name evidence="13" type="ORF">NMOB1V02_LOCUS878</name>
</gene>
<evidence type="ECO:0000259" key="12">
    <source>
        <dbReference type="PROSITE" id="PS50206"/>
    </source>
</evidence>
<dbReference type="PANTHER" id="PTHR44390">
    <property type="entry name" value="CENTROSOMAL PROTEIN OF 41 KDA"/>
    <property type="match status" value="1"/>
</dbReference>
<dbReference type="GO" id="GO:0036064">
    <property type="term" value="C:ciliary basal body"/>
    <property type="evidence" value="ECO:0007669"/>
    <property type="project" value="TreeGrafter"/>
</dbReference>
<evidence type="ECO:0000256" key="9">
    <source>
        <dbReference type="ARBA" id="ARBA00023273"/>
    </source>
</evidence>
<keyword evidence="3" id="KW-0813">Transport</keyword>
<keyword evidence="4" id="KW-0963">Cytoplasm</keyword>
<evidence type="ECO:0000256" key="2">
    <source>
        <dbReference type="ARBA" id="ARBA00004300"/>
    </source>
</evidence>
<evidence type="ECO:0000256" key="5">
    <source>
        <dbReference type="ARBA" id="ARBA00022794"/>
    </source>
</evidence>
<evidence type="ECO:0000256" key="11">
    <source>
        <dbReference type="SAM" id="MobiDB-lite"/>
    </source>
</evidence>
<comment type="subcellular location">
    <subcellularLocation>
        <location evidence="1">Cytoplasm</location>
        <location evidence="1">Cytoskeleton</location>
        <location evidence="1">Cilium basal body</location>
    </subcellularLocation>
    <subcellularLocation>
        <location evidence="2">Cytoplasm</location>
        <location evidence="2">Cytoskeleton</location>
        <location evidence="2">Microtubule organizing center</location>
        <location evidence="2">Centrosome</location>
    </subcellularLocation>
</comment>
<feature type="region of interest" description="Disordered" evidence="11">
    <location>
        <begin position="288"/>
        <end position="307"/>
    </location>
</feature>
<dbReference type="InterPro" id="IPR036873">
    <property type="entry name" value="Rhodanese-like_dom_sf"/>
</dbReference>
<keyword evidence="6" id="KW-0653">Protein transport</keyword>
<evidence type="ECO:0000256" key="10">
    <source>
        <dbReference type="ARBA" id="ARBA00038465"/>
    </source>
</evidence>
<organism evidence="13">
    <name type="scientific">Notodromas monacha</name>
    <dbReference type="NCBI Taxonomy" id="399045"/>
    <lineage>
        <taxon>Eukaryota</taxon>
        <taxon>Metazoa</taxon>
        <taxon>Ecdysozoa</taxon>
        <taxon>Arthropoda</taxon>
        <taxon>Crustacea</taxon>
        <taxon>Oligostraca</taxon>
        <taxon>Ostracoda</taxon>
        <taxon>Podocopa</taxon>
        <taxon>Podocopida</taxon>
        <taxon>Cypridocopina</taxon>
        <taxon>Cypridoidea</taxon>
        <taxon>Cyprididae</taxon>
        <taxon>Notodromas</taxon>
    </lineage>
</organism>
<dbReference type="SUPFAM" id="SSF52821">
    <property type="entry name" value="Rhodanese/Cell cycle control phosphatase"/>
    <property type="match status" value="1"/>
</dbReference>
<dbReference type="InterPro" id="IPR001763">
    <property type="entry name" value="Rhodanese-like_dom"/>
</dbReference>